<accession>A0AAD9L1E0</accession>
<keyword evidence="3" id="KW-1185">Reference proteome</keyword>
<comment type="caution">
    <text evidence="2">The sequence shown here is derived from an EMBL/GenBank/DDBJ whole genome shotgun (WGS) entry which is preliminary data.</text>
</comment>
<organism evidence="2 3">
    <name type="scientific">Ridgeia piscesae</name>
    <name type="common">Tubeworm</name>
    <dbReference type="NCBI Taxonomy" id="27915"/>
    <lineage>
        <taxon>Eukaryota</taxon>
        <taxon>Metazoa</taxon>
        <taxon>Spiralia</taxon>
        <taxon>Lophotrochozoa</taxon>
        <taxon>Annelida</taxon>
        <taxon>Polychaeta</taxon>
        <taxon>Sedentaria</taxon>
        <taxon>Canalipalpata</taxon>
        <taxon>Sabellida</taxon>
        <taxon>Siboglinidae</taxon>
        <taxon>Ridgeia</taxon>
    </lineage>
</organism>
<keyword evidence="1" id="KW-0732">Signal</keyword>
<evidence type="ECO:0000313" key="2">
    <source>
        <dbReference type="EMBL" id="KAK2181578.1"/>
    </source>
</evidence>
<sequence>MAKDRWLVCCCLLCVCKHIHGWHSVNRYNCTVSNVGKQQTLNFTVFDFSKGSICKEVVSGYDMQNAFHINGMCIEIRAVFVCFLLDSFGNMCHYLPSLYAGALLVVMSVSAPLADRLAKHRVMPIMSLSTNI</sequence>
<feature type="signal peptide" evidence="1">
    <location>
        <begin position="1"/>
        <end position="21"/>
    </location>
</feature>
<proteinExistence type="predicted"/>
<protein>
    <submittedName>
        <fullName evidence="2">Uncharacterized protein</fullName>
    </submittedName>
</protein>
<gene>
    <name evidence="2" type="ORF">NP493_393g05060</name>
</gene>
<dbReference type="AlphaFoldDB" id="A0AAD9L1E0"/>
<evidence type="ECO:0000256" key="1">
    <source>
        <dbReference type="SAM" id="SignalP"/>
    </source>
</evidence>
<name>A0AAD9L1E0_RIDPI</name>
<dbReference type="EMBL" id="JAODUO010000392">
    <property type="protein sequence ID" value="KAK2181578.1"/>
    <property type="molecule type" value="Genomic_DNA"/>
</dbReference>
<dbReference type="Proteomes" id="UP001209878">
    <property type="component" value="Unassembled WGS sequence"/>
</dbReference>
<evidence type="ECO:0000313" key="3">
    <source>
        <dbReference type="Proteomes" id="UP001209878"/>
    </source>
</evidence>
<feature type="chain" id="PRO_5042151105" evidence="1">
    <location>
        <begin position="22"/>
        <end position="132"/>
    </location>
</feature>
<reference evidence="2" key="1">
    <citation type="journal article" date="2023" name="Mol. Biol. Evol.">
        <title>Third-Generation Sequencing Reveals the Adaptive Role of the Epigenome in Three Deep-Sea Polychaetes.</title>
        <authorList>
            <person name="Perez M."/>
            <person name="Aroh O."/>
            <person name="Sun Y."/>
            <person name="Lan Y."/>
            <person name="Juniper S.K."/>
            <person name="Young C.R."/>
            <person name="Angers B."/>
            <person name="Qian P.Y."/>
        </authorList>
    </citation>
    <scope>NUCLEOTIDE SEQUENCE</scope>
    <source>
        <strain evidence="2">R07B-5</strain>
    </source>
</reference>